<evidence type="ECO:0000313" key="1">
    <source>
        <dbReference type="EMBL" id="QXN75319.1"/>
    </source>
</evidence>
<reference evidence="1" key="1">
    <citation type="submission" date="2021-04" db="EMBL/GenBank/DDBJ databases">
        <title>Genomes of microviruses identified in yellow-bellied marmot fecal samples.</title>
        <authorList>
            <person name="Varsani A."/>
            <person name="Kraberger S."/>
            <person name="Chatterjee A."/>
            <person name="Richet C."/>
            <person name="Fontenele R.S."/>
            <person name="Schmidlin K."/>
            <person name="Blumstein D.T."/>
        </authorList>
    </citation>
    <scope>NUCLEOTIDE SEQUENCE</scope>
    <source>
        <strain evidence="1">Mar64</strain>
    </source>
</reference>
<sequence>MESTENNKFNVIETGILVTLPDPQTGRPYPLAFSSFSDFSAYRESHPEMFNSFAVQNLSIIHLDPCTL</sequence>
<name>A0A8F5MLA3_9VIRU</name>
<proteinExistence type="predicted"/>
<organism evidence="1">
    <name type="scientific">Microvirus mar64</name>
    <dbReference type="NCBI Taxonomy" id="2851201"/>
    <lineage>
        <taxon>Viruses</taxon>
        <taxon>Monodnaviria</taxon>
        <taxon>Sangervirae</taxon>
        <taxon>Phixviricota</taxon>
        <taxon>Malgrandaviricetes</taxon>
        <taxon>Petitvirales</taxon>
        <taxon>Microviridae</taxon>
    </lineage>
</organism>
<protein>
    <submittedName>
        <fullName evidence="1">Uncharacterized protein</fullName>
    </submittedName>
</protein>
<accession>A0A8F5MLA3</accession>
<dbReference type="EMBL" id="MZ089810">
    <property type="protein sequence ID" value="QXN75319.1"/>
    <property type="molecule type" value="Genomic_DNA"/>
</dbReference>